<dbReference type="EMBL" id="BAABCK010000021">
    <property type="protein sequence ID" value="GAA3723070.1"/>
    <property type="molecule type" value="Genomic_DNA"/>
</dbReference>
<reference evidence="3" key="1">
    <citation type="journal article" date="2019" name="Int. J. Syst. Evol. Microbiol.">
        <title>The Global Catalogue of Microorganisms (GCM) 10K type strain sequencing project: providing services to taxonomists for standard genome sequencing and annotation.</title>
        <authorList>
            <consortium name="The Broad Institute Genomics Platform"/>
            <consortium name="The Broad Institute Genome Sequencing Center for Infectious Disease"/>
            <person name="Wu L."/>
            <person name="Ma J."/>
        </authorList>
    </citation>
    <scope>NUCLEOTIDE SEQUENCE [LARGE SCALE GENOMIC DNA]</scope>
    <source>
        <strain evidence="3">JCM 16981</strain>
    </source>
</reference>
<feature type="transmembrane region" description="Helical" evidence="1">
    <location>
        <begin position="6"/>
        <end position="31"/>
    </location>
</feature>
<evidence type="ECO:0000313" key="3">
    <source>
        <dbReference type="Proteomes" id="UP001500920"/>
    </source>
</evidence>
<comment type="caution">
    <text evidence="2">The sequence shown here is derived from an EMBL/GenBank/DDBJ whole genome shotgun (WGS) entry which is preliminary data.</text>
</comment>
<proteinExistence type="predicted"/>
<name>A0ABP7EWC3_9STAP</name>
<keyword evidence="3" id="KW-1185">Reference proteome</keyword>
<sequence>MMTILLATTIGLLVVSVGLNAFLFITSFAFYKKINELEK</sequence>
<organism evidence="2 3">
    <name type="scientific">Salinicoccus jeotgali</name>
    <dbReference type="NCBI Taxonomy" id="381634"/>
    <lineage>
        <taxon>Bacteria</taxon>
        <taxon>Bacillati</taxon>
        <taxon>Bacillota</taxon>
        <taxon>Bacilli</taxon>
        <taxon>Bacillales</taxon>
        <taxon>Staphylococcaceae</taxon>
        <taxon>Salinicoccus</taxon>
    </lineage>
</organism>
<keyword evidence="1" id="KW-1133">Transmembrane helix</keyword>
<keyword evidence="1" id="KW-0812">Transmembrane</keyword>
<dbReference type="Proteomes" id="UP001500920">
    <property type="component" value="Unassembled WGS sequence"/>
</dbReference>
<evidence type="ECO:0000313" key="2">
    <source>
        <dbReference type="EMBL" id="GAA3723070.1"/>
    </source>
</evidence>
<evidence type="ECO:0000256" key="1">
    <source>
        <dbReference type="SAM" id="Phobius"/>
    </source>
</evidence>
<protein>
    <submittedName>
        <fullName evidence="2">Uncharacterized protein</fullName>
    </submittedName>
</protein>
<keyword evidence="1" id="KW-0472">Membrane</keyword>
<gene>
    <name evidence="2" type="ORF">GCM10022378_11440</name>
</gene>
<accession>A0ABP7EWC3</accession>